<gene>
    <name evidence="3" type="ORF">ACFQO1_04520</name>
</gene>
<dbReference type="InterPro" id="IPR051172">
    <property type="entry name" value="Chlamydia_OmcB"/>
</dbReference>
<feature type="domain" description="DUF7507" evidence="2">
    <location>
        <begin position="12"/>
        <end position="110"/>
    </location>
</feature>
<evidence type="ECO:0000313" key="4">
    <source>
        <dbReference type="Proteomes" id="UP001596415"/>
    </source>
</evidence>
<name>A0ABW2MT99_9FLAO</name>
<evidence type="ECO:0000259" key="2">
    <source>
        <dbReference type="Pfam" id="PF24346"/>
    </source>
</evidence>
<keyword evidence="4" id="KW-1185">Reference proteome</keyword>
<dbReference type="Pfam" id="PF24346">
    <property type="entry name" value="DUF7507"/>
    <property type="match status" value="5"/>
</dbReference>
<evidence type="ECO:0000313" key="3">
    <source>
        <dbReference type="EMBL" id="MFC7356938.1"/>
    </source>
</evidence>
<feature type="region of interest" description="Disordered" evidence="1">
    <location>
        <begin position="601"/>
        <end position="633"/>
    </location>
</feature>
<dbReference type="NCBIfam" id="TIGR01451">
    <property type="entry name" value="B_ant_repeat"/>
    <property type="match status" value="5"/>
</dbReference>
<sequence>IVKTSEYDGIVNGECTSDVGDTIAYTFTVTNEGNVDLSNVTVTDPLLEAPNPVVTIAGPTGDDGDGILQPTETWVYTADYAITQADINAGMVTNQATATGTPPTGDDVTDLSGATIDDDLSTDTEICQTADIAIVKTSEYDPIVNGECTSDVGDTIAYTFTVTNEGNVDLSNVTVTDPLLQAPNPVVTIAGPAGDDGDGILQPTETWVYTAEYAITQADIDAGIVNNQATVVGTPPTGADVTDLSGATIDDDLSTDTLVCQEASIAVIKVGTVNDINGSGCADPKETITYTFTVVNTGNVTLTNIDIDDPLVNVVGGPITLGPNETDNTSFTAVYSIRQSDIDRGFVTNQATVTGLDPNNMVVSDLSDDNSLLEDDDTVTQLCQNGVIALIKTGTPTDQNGNGCVDEGETIVYDFVVTNLGNVALTNVIITDPLVSVSGGPITLLAGASDTETFSAIYTVVQGDVDRGFVSNQATASGTTPNGTVVTDLSDNNSNFEDDATIVNLCQMPMISLEKSGLWNDENGDGAAQAGETVTYFFNVINTGTVTVFNITLTDPLPGIEITGGPIAQLDPGQNDNTTFSGTYVVTEADVAAGQVVNQATATGTDSNGNEVSDTSDDPSILVNVDPDGDGDPDDPTVTILPGVQNPGGFEIFNGITPDEDGLNDFFNVFGIQNFGANNMKIFNRWGVLVFETNNYGGSDGQTNVFRGRSEGRATVREEKDLPTGTYFYILTFTDDPNIPGSNPGKQNYTGYLYINR</sequence>
<feature type="non-terminal residue" evidence="3">
    <location>
        <position position="1"/>
    </location>
</feature>
<feature type="domain" description="DUF7507" evidence="2">
    <location>
        <begin position="388"/>
        <end position="488"/>
    </location>
</feature>
<dbReference type="InterPro" id="IPR047589">
    <property type="entry name" value="DUF11_rpt"/>
</dbReference>
<feature type="domain" description="DUF7507" evidence="2">
    <location>
        <begin position="263"/>
        <end position="365"/>
    </location>
</feature>
<reference evidence="4" key="1">
    <citation type="journal article" date="2019" name="Int. J. Syst. Evol. Microbiol.">
        <title>The Global Catalogue of Microorganisms (GCM) 10K type strain sequencing project: providing services to taxonomists for standard genome sequencing and annotation.</title>
        <authorList>
            <consortium name="The Broad Institute Genomics Platform"/>
            <consortium name="The Broad Institute Genome Sequencing Center for Infectious Disease"/>
            <person name="Wu L."/>
            <person name="Ma J."/>
        </authorList>
    </citation>
    <scope>NUCLEOTIDE SEQUENCE [LARGE SCALE GENOMIC DNA]</scope>
    <source>
        <strain evidence="4">CGMCC 1.16306</strain>
    </source>
</reference>
<dbReference type="Pfam" id="PF13585">
    <property type="entry name" value="CHU_C"/>
    <property type="match status" value="1"/>
</dbReference>
<dbReference type="EMBL" id="JBHTBN010000001">
    <property type="protein sequence ID" value="MFC7356938.1"/>
    <property type="molecule type" value="Genomic_DNA"/>
</dbReference>
<proteinExistence type="predicted"/>
<dbReference type="Proteomes" id="UP001596415">
    <property type="component" value="Unassembled WGS sequence"/>
</dbReference>
<dbReference type="PANTHER" id="PTHR34819">
    <property type="entry name" value="LARGE CYSTEINE-RICH PERIPLASMIC PROTEIN OMCB"/>
    <property type="match status" value="1"/>
</dbReference>
<protein>
    <submittedName>
        <fullName evidence="3">Gliding motility-associated C-terminal domain-containing protein</fullName>
    </submittedName>
</protein>
<dbReference type="InterPro" id="IPR055354">
    <property type="entry name" value="DUF7507"/>
</dbReference>
<organism evidence="3 4">
    <name type="scientific">Jejudonia soesokkakensis</name>
    <dbReference type="NCBI Taxonomy" id="1323432"/>
    <lineage>
        <taxon>Bacteria</taxon>
        <taxon>Pseudomonadati</taxon>
        <taxon>Bacteroidota</taxon>
        <taxon>Flavobacteriia</taxon>
        <taxon>Flavobacteriales</taxon>
        <taxon>Flavobacteriaceae</taxon>
        <taxon>Jejudonia</taxon>
    </lineage>
</organism>
<accession>A0ABW2MT99</accession>
<evidence type="ECO:0000256" key="1">
    <source>
        <dbReference type="SAM" id="MobiDB-lite"/>
    </source>
</evidence>
<feature type="domain" description="DUF7507" evidence="2">
    <location>
        <begin position="509"/>
        <end position="614"/>
    </location>
</feature>
<feature type="domain" description="DUF7507" evidence="2">
    <location>
        <begin position="131"/>
        <end position="243"/>
    </location>
</feature>
<comment type="caution">
    <text evidence="3">The sequence shown here is derived from an EMBL/GenBank/DDBJ whole genome shotgun (WGS) entry which is preliminary data.</text>
</comment>
<dbReference type="RefSeq" id="WP_380216775.1">
    <property type="nucleotide sequence ID" value="NZ_JBHTBN010000001.1"/>
</dbReference>
<feature type="compositionally biased region" description="Polar residues" evidence="1">
    <location>
        <begin position="601"/>
        <end position="613"/>
    </location>
</feature>